<gene>
    <name evidence="1" type="ORF">Xedl_03749</name>
</gene>
<dbReference type="EMBL" id="MKGQ01000063">
    <property type="protein sequence ID" value="OKO99058.1"/>
    <property type="molecule type" value="Genomic_DNA"/>
</dbReference>
<evidence type="ECO:0000313" key="2">
    <source>
        <dbReference type="Proteomes" id="UP000186268"/>
    </source>
</evidence>
<proteinExistence type="predicted"/>
<dbReference type="AlphaFoldDB" id="A0A1Q5TFQ2"/>
<dbReference type="OrthoDB" id="6700098at2"/>
<protein>
    <submittedName>
        <fullName evidence="1">Uncharacterized protein</fullName>
    </submittedName>
</protein>
<dbReference type="Proteomes" id="UP000186268">
    <property type="component" value="Unassembled WGS sequence"/>
</dbReference>
<reference evidence="1 2" key="1">
    <citation type="submission" date="2016-09" db="EMBL/GenBank/DDBJ databases">
        <title>Xenorhabdus thuongxuanensis sp. nov. and Xenorhabdus eapokensis sp. nov., isolated from Steinernema species.</title>
        <authorList>
            <person name="Kaempfer P."/>
            <person name="Tobias N.J."/>
            <person name="Phan Ke L."/>
            <person name="Bode H.B."/>
            <person name="Glaeser S.P."/>
        </authorList>
    </citation>
    <scope>NUCLEOTIDE SEQUENCE [LARGE SCALE GENOMIC DNA]</scope>
    <source>
        <strain evidence="1 2">DL20</strain>
    </source>
</reference>
<evidence type="ECO:0000313" key="1">
    <source>
        <dbReference type="EMBL" id="OKO99058.1"/>
    </source>
</evidence>
<name>A0A1Q5TFQ2_9GAMM</name>
<accession>A0A1Q5TFQ2</accession>
<comment type="caution">
    <text evidence="1">The sequence shown here is derived from an EMBL/GenBank/DDBJ whole genome shotgun (WGS) entry which is preliminary data.</text>
</comment>
<sequence length="117" mass="13365">MKNDEKVVESIFSELFDDNFVNYKDNLTNSSDGNQEGVYSRAKRALSKLDNEDQVAIFNFFKVIMSDTASTIFGTIDGSHFPPNIDGDFTLIYENEEIQGSLQDLFIEKAEDRDIYN</sequence>
<dbReference type="RefSeq" id="WP_074025241.1">
    <property type="nucleotide sequence ID" value="NZ_CAWNAG010000173.1"/>
</dbReference>
<organism evidence="1 2">
    <name type="scientific">Xenorhabdus eapokensis</name>
    <dbReference type="NCBI Taxonomy" id="1873482"/>
    <lineage>
        <taxon>Bacteria</taxon>
        <taxon>Pseudomonadati</taxon>
        <taxon>Pseudomonadota</taxon>
        <taxon>Gammaproteobacteria</taxon>
        <taxon>Enterobacterales</taxon>
        <taxon>Morganellaceae</taxon>
        <taxon>Xenorhabdus</taxon>
    </lineage>
</organism>
<keyword evidence="2" id="KW-1185">Reference proteome</keyword>